<keyword evidence="3" id="KW-1185">Reference proteome</keyword>
<name>A0A9J6DEW8_RHIMP</name>
<reference evidence="2" key="1">
    <citation type="journal article" date="2020" name="Cell">
        <title>Large-Scale Comparative Analyses of Tick Genomes Elucidate Their Genetic Diversity and Vector Capacities.</title>
        <authorList>
            <consortium name="Tick Genome and Microbiome Consortium (TIGMIC)"/>
            <person name="Jia N."/>
            <person name="Wang J."/>
            <person name="Shi W."/>
            <person name="Du L."/>
            <person name="Sun Y."/>
            <person name="Zhan W."/>
            <person name="Jiang J.F."/>
            <person name="Wang Q."/>
            <person name="Zhang B."/>
            <person name="Ji P."/>
            <person name="Bell-Sakyi L."/>
            <person name="Cui X.M."/>
            <person name="Yuan T.T."/>
            <person name="Jiang B.G."/>
            <person name="Yang W.F."/>
            <person name="Lam T.T."/>
            <person name="Chang Q.C."/>
            <person name="Ding S.J."/>
            <person name="Wang X.J."/>
            <person name="Zhu J.G."/>
            <person name="Ruan X.D."/>
            <person name="Zhao L."/>
            <person name="Wei J.T."/>
            <person name="Ye R.Z."/>
            <person name="Que T.C."/>
            <person name="Du C.H."/>
            <person name="Zhou Y.H."/>
            <person name="Cheng J.X."/>
            <person name="Dai P.F."/>
            <person name="Guo W.B."/>
            <person name="Han X.H."/>
            <person name="Huang E.J."/>
            <person name="Li L.F."/>
            <person name="Wei W."/>
            <person name="Gao Y.C."/>
            <person name="Liu J.Z."/>
            <person name="Shao H.Z."/>
            <person name="Wang X."/>
            <person name="Wang C.C."/>
            <person name="Yang T.C."/>
            <person name="Huo Q.B."/>
            <person name="Li W."/>
            <person name="Chen H.Y."/>
            <person name="Chen S.E."/>
            <person name="Zhou L.G."/>
            <person name="Ni X.B."/>
            <person name="Tian J.H."/>
            <person name="Sheng Y."/>
            <person name="Liu T."/>
            <person name="Pan Y.S."/>
            <person name="Xia L.Y."/>
            <person name="Li J."/>
            <person name="Zhao F."/>
            <person name="Cao W.C."/>
        </authorList>
    </citation>
    <scope>NUCLEOTIDE SEQUENCE</scope>
    <source>
        <strain evidence="2">Rmic-2018</strain>
    </source>
</reference>
<dbReference type="AlphaFoldDB" id="A0A9J6DEW8"/>
<accession>A0A9J6DEW8</accession>
<feature type="region of interest" description="Disordered" evidence="1">
    <location>
        <begin position="8"/>
        <end position="66"/>
    </location>
</feature>
<feature type="compositionally biased region" description="Low complexity" evidence="1">
    <location>
        <begin position="8"/>
        <end position="18"/>
    </location>
</feature>
<feature type="region of interest" description="Disordered" evidence="1">
    <location>
        <begin position="157"/>
        <end position="180"/>
    </location>
</feature>
<gene>
    <name evidence="2" type="ORF">HPB51_002472</name>
</gene>
<sequence length="250" mass="27032">MCVAACASAPAGGTAAAGEPIVPSAERSDDGQSAAAHVSESSPSTKRSEAGKIAASSSPVSSGVSCDGDECADGEVGDECVKCRAQLRRRQFDSWRRSMSRFGVDLRRLLIHIEKPCFAHVERLRAPAYLLALPSSVRCRVECVIAFRAVKRDAWSESASPGGKRQKQHTSSPGAPLVRPPRRNMQCVIRCSAADPEGRRFDPGGRILWETKCSCVVDCGMAVHMEEWHVSEISRAPSTAACLVILWFRY</sequence>
<comment type="caution">
    <text evidence="2">The sequence shown here is derived from an EMBL/GenBank/DDBJ whole genome shotgun (WGS) entry which is preliminary data.</text>
</comment>
<evidence type="ECO:0000313" key="3">
    <source>
        <dbReference type="Proteomes" id="UP000821866"/>
    </source>
</evidence>
<organism evidence="2 3">
    <name type="scientific">Rhipicephalus microplus</name>
    <name type="common">Cattle tick</name>
    <name type="synonym">Boophilus microplus</name>
    <dbReference type="NCBI Taxonomy" id="6941"/>
    <lineage>
        <taxon>Eukaryota</taxon>
        <taxon>Metazoa</taxon>
        <taxon>Ecdysozoa</taxon>
        <taxon>Arthropoda</taxon>
        <taxon>Chelicerata</taxon>
        <taxon>Arachnida</taxon>
        <taxon>Acari</taxon>
        <taxon>Parasitiformes</taxon>
        <taxon>Ixodida</taxon>
        <taxon>Ixodoidea</taxon>
        <taxon>Ixodidae</taxon>
        <taxon>Rhipicephalinae</taxon>
        <taxon>Rhipicephalus</taxon>
        <taxon>Boophilus</taxon>
    </lineage>
</organism>
<dbReference type="Proteomes" id="UP000821866">
    <property type="component" value="Chromosome 7"/>
</dbReference>
<evidence type="ECO:0000256" key="1">
    <source>
        <dbReference type="SAM" id="MobiDB-lite"/>
    </source>
</evidence>
<protein>
    <submittedName>
        <fullName evidence="2">Uncharacterized protein</fullName>
    </submittedName>
</protein>
<feature type="compositionally biased region" description="Low complexity" evidence="1">
    <location>
        <begin position="56"/>
        <end position="65"/>
    </location>
</feature>
<evidence type="ECO:0000313" key="2">
    <source>
        <dbReference type="EMBL" id="KAH8020523.1"/>
    </source>
</evidence>
<reference evidence="2" key="2">
    <citation type="submission" date="2021-09" db="EMBL/GenBank/DDBJ databases">
        <authorList>
            <person name="Jia N."/>
            <person name="Wang J."/>
            <person name="Shi W."/>
            <person name="Du L."/>
            <person name="Sun Y."/>
            <person name="Zhan W."/>
            <person name="Jiang J."/>
            <person name="Wang Q."/>
            <person name="Zhang B."/>
            <person name="Ji P."/>
            <person name="Sakyi L.B."/>
            <person name="Cui X."/>
            <person name="Yuan T."/>
            <person name="Jiang B."/>
            <person name="Yang W."/>
            <person name="Lam T.T.-Y."/>
            <person name="Chang Q."/>
            <person name="Ding S."/>
            <person name="Wang X."/>
            <person name="Zhu J."/>
            <person name="Ruan X."/>
            <person name="Zhao L."/>
            <person name="Wei J."/>
            <person name="Que T."/>
            <person name="Du C."/>
            <person name="Cheng J."/>
            <person name="Dai P."/>
            <person name="Han X."/>
            <person name="Huang E."/>
            <person name="Gao Y."/>
            <person name="Liu J."/>
            <person name="Shao H."/>
            <person name="Ye R."/>
            <person name="Li L."/>
            <person name="Wei W."/>
            <person name="Wang X."/>
            <person name="Wang C."/>
            <person name="Huo Q."/>
            <person name="Li W."/>
            <person name="Guo W."/>
            <person name="Chen H."/>
            <person name="Chen S."/>
            <person name="Zhou L."/>
            <person name="Zhou L."/>
            <person name="Ni X."/>
            <person name="Tian J."/>
            <person name="Zhou Y."/>
            <person name="Sheng Y."/>
            <person name="Liu T."/>
            <person name="Pan Y."/>
            <person name="Xia L."/>
            <person name="Li J."/>
            <person name="Zhao F."/>
            <person name="Cao W."/>
        </authorList>
    </citation>
    <scope>NUCLEOTIDE SEQUENCE</scope>
    <source>
        <strain evidence="2">Rmic-2018</strain>
        <tissue evidence="2">Larvae</tissue>
    </source>
</reference>
<proteinExistence type="predicted"/>
<dbReference type="EMBL" id="JABSTU010000009">
    <property type="protein sequence ID" value="KAH8020523.1"/>
    <property type="molecule type" value="Genomic_DNA"/>
</dbReference>